<feature type="transmembrane region" description="Helical" evidence="11">
    <location>
        <begin position="176"/>
        <end position="199"/>
    </location>
</feature>
<dbReference type="InterPro" id="IPR001807">
    <property type="entry name" value="ClC"/>
</dbReference>
<dbReference type="Gene3D" id="3.10.580.10">
    <property type="entry name" value="CBS-domain"/>
    <property type="match status" value="1"/>
</dbReference>
<feature type="transmembrane region" description="Helical" evidence="11">
    <location>
        <begin position="351"/>
        <end position="374"/>
    </location>
</feature>
<keyword evidence="3 11" id="KW-0812">Transmembrane</keyword>
<evidence type="ECO:0000313" key="13">
    <source>
        <dbReference type="EMBL" id="APG26270.1"/>
    </source>
</evidence>
<evidence type="ECO:0000256" key="3">
    <source>
        <dbReference type="ARBA" id="ARBA00022692"/>
    </source>
</evidence>
<feature type="transmembrane region" description="Helical" evidence="11">
    <location>
        <begin position="82"/>
        <end position="103"/>
    </location>
</feature>
<keyword evidence="5" id="KW-0406">Ion transport</keyword>
<dbReference type="SUPFAM" id="SSF81340">
    <property type="entry name" value="Clc chloride channel"/>
    <property type="match status" value="1"/>
</dbReference>
<keyword evidence="4 11" id="KW-1133">Transmembrane helix</keyword>
<evidence type="ECO:0000259" key="12">
    <source>
        <dbReference type="PROSITE" id="PS51371"/>
    </source>
</evidence>
<evidence type="ECO:0000256" key="8">
    <source>
        <dbReference type="ARBA" id="ARBA00023214"/>
    </source>
</evidence>
<keyword evidence="10" id="KW-0129">CBS domain</keyword>
<feature type="transmembrane region" description="Helical" evidence="11">
    <location>
        <begin position="31"/>
        <end position="51"/>
    </location>
</feature>
<feature type="domain" description="CBS" evidence="12">
    <location>
        <begin position="533"/>
        <end position="592"/>
    </location>
</feature>
<feature type="transmembrane region" description="Helical" evidence="11">
    <location>
        <begin position="287"/>
        <end position="304"/>
    </location>
</feature>
<feature type="transmembrane region" description="Helical" evidence="11">
    <location>
        <begin position="252"/>
        <end position="275"/>
    </location>
</feature>
<evidence type="ECO:0000313" key="14">
    <source>
        <dbReference type="Proteomes" id="UP000182264"/>
    </source>
</evidence>
<dbReference type="SUPFAM" id="SSF54631">
    <property type="entry name" value="CBS-domain pair"/>
    <property type="match status" value="1"/>
</dbReference>
<organism evidence="13 14">
    <name type="scientific">Syntrophotalea acetylenica</name>
    <name type="common">Pelobacter acetylenicus</name>
    <dbReference type="NCBI Taxonomy" id="29542"/>
    <lineage>
        <taxon>Bacteria</taxon>
        <taxon>Pseudomonadati</taxon>
        <taxon>Thermodesulfobacteriota</taxon>
        <taxon>Desulfuromonadia</taxon>
        <taxon>Desulfuromonadales</taxon>
        <taxon>Syntrophotaleaceae</taxon>
        <taxon>Syntrophotalea</taxon>
    </lineage>
</organism>
<evidence type="ECO:0000256" key="2">
    <source>
        <dbReference type="ARBA" id="ARBA00022448"/>
    </source>
</evidence>
<dbReference type="SMART" id="SM00116">
    <property type="entry name" value="CBS"/>
    <property type="match status" value="2"/>
</dbReference>
<dbReference type="Proteomes" id="UP000182264">
    <property type="component" value="Chromosome"/>
</dbReference>
<evidence type="ECO:0000256" key="5">
    <source>
        <dbReference type="ARBA" id="ARBA00023065"/>
    </source>
</evidence>
<accession>A0A1L3GK49</accession>
<comment type="subcellular location">
    <subcellularLocation>
        <location evidence="1">Membrane</location>
        <topology evidence="1">Multi-pass membrane protein</topology>
    </subcellularLocation>
</comment>
<keyword evidence="6 11" id="KW-0472">Membrane</keyword>
<dbReference type="CDD" id="cd00400">
    <property type="entry name" value="Voltage_gated_ClC"/>
    <property type="match status" value="1"/>
</dbReference>
<keyword evidence="14" id="KW-1185">Reference proteome</keyword>
<dbReference type="PRINTS" id="PR00762">
    <property type="entry name" value="CLCHANNEL"/>
</dbReference>
<keyword evidence="7" id="KW-0869">Chloride channel</keyword>
<evidence type="ECO:0000256" key="9">
    <source>
        <dbReference type="ARBA" id="ARBA00023303"/>
    </source>
</evidence>
<sequence>MTNITFVSRIISWLRGRIPGLMTSLGVSEQTFMAILAVGVGILSGIGNFVFRKSIDLVHWLVIEQGTQFFNISFEHWSTARLWSVLFPVSAGVLMLPFGLFFAKELRFGFAHFLERVNLRGAKIPVRTMFTRCFASAITLGAGGSAGQEGPIAQIGGAIGSQVGQFFKVSGDRLKLLVACGVAGGIAATFNAPIAGVFFAHEIVLLSSFELTSFTSVVISSGIATVVSRALLGSLPALRAPVYMLAHPWELAGYLVLGLLVGILAVCFITAHYRIVDRFAALKMHRLVKPICGGALVGLVGVFFPQIFGNGYEVIEKVLLGDGALLLLGSLIVVKAVATSLTLGSGLPGGLFAPSLFIGAVTGGAYGKLLQFLFPGTVSAPGPYALVGMGAFLAAATHAPMTAIFLLFEMTGSYNLIIPIMLSCVVGTAISRHLKQDSLDTVELSRAGISLEAGKERNIMKSLRVGDVMTRDPESIPENMTLRQFNHFIATTRHTNFPLVNQKGELTGILSVQDFMGVVFEGDLLDLVVVKELATLDVITVNTEDNLDQAMRKIGYRNIEQLPVVDERNGRRLLGIVSRRDMVSAYNRALMVRSMEEDDDE</sequence>
<keyword evidence="8" id="KW-0868">Chloride</keyword>
<gene>
    <name evidence="13" type="ORF">A7E75_08145</name>
</gene>
<dbReference type="STRING" id="29542.A6070_02105"/>
<dbReference type="PROSITE" id="PS51371">
    <property type="entry name" value="CBS"/>
    <property type="match status" value="2"/>
</dbReference>
<evidence type="ECO:0000256" key="1">
    <source>
        <dbReference type="ARBA" id="ARBA00004141"/>
    </source>
</evidence>
<dbReference type="PANTHER" id="PTHR43427:SF6">
    <property type="entry name" value="CHLORIDE CHANNEL PROTEIN CLC-E"/>
    <property type="match status" value="1"/>
</dbReference>
<keyword evidence="9" id="KW-0407">Ion channel</keyword>
<dbReference type="Gene3D" id="1.10.3080.10">
    <property type="entry name" value="Clc chloride channel"/>
    <property type="match status" value="1"/>
</dbReference>
<name>A0A1L3GK49_SYNAC</name>
<evidence type="ECO:0000256" key="10">
    <source>
        <dbReference type="PROSITE-ProRule" id="PRU00703"/>
    </source>
</evidence>
<dbReference type="Pfam" id="PF00654">
    <property type="entry name" value="Voltage_CLC"/>
    <property type="match status" value="1"/>
</dbReference>
<feature type="transmembrane region" description="Helical" evidence="11">
    <location>
        <begin position="324"/>
        <end position="344"/>
    </location>
</feature>
<protein>
    <submittedName>
        <fullName evidence="13">Chloride channel protein</fullName>
    </submittedName>
</protein>
<feature type="transmembrane region" description="Helical" evidence="11">
    <location>
        <begin position="386"/>
        <end position="407"/>
    </location>
</feature>
<dbReference type="CDD" id="cd04613">
    <property type="entry name" value="CBS_pair_voltage-gated_CLC_bac"/>
    <property type="match status" value="1"/>
</dbReference>
<dbReference type="EMBL" id="CP015518">
    <property type="protein sequence ID" value="APG26270.1"/>
    <property type="molecule type" value="Genomic_DNA"/>
</dbReference>
<dbReference type="Pfam" id="PF00571">
    <property type="entry name" value="CBS"/>
    <property type="match status" value="2"/>
</dbReference>
<keyword evidence="2" id="KW-0813">Transport</keyword>
<dbReference type="GO" id="GO:0034707">
    <property type="term" value="C:chloride channel complex"/>
    <property type="evidence" value="ECO:0007669"/>
    <property type="project" value="UniProtKB-KW"/>
</dbReference>
<evidence type="ECO:0000256" key="6">
    <source>
        <dbReference type="ARBA" id="ARBA00023136"/>
    </source>
</evidence>
<dbReference type="InterPro" id="IPR050368">
    <property type="entry name" value="ClC-type_chloride_channel"/>
</dbReference>
<dbReference type="AlphaFoldDB" id="A0A1L3GK49"/>
<evidence type="ECO:0000256" key="11">
    <source>
        <dbReference type="SAM" id="Phobius"/>
    </source>
</evidence>
<feature type="transmembrane region" description="Helical" evidence="11">
    <location>
        <begin position="414"/>
        <end position="434"/>
    </location>
</feature>
<dbReference type="PANTHER" id="PTHR43427">
    <property type="entry name" value="CHLORIDE CHANNEL PROTEIN CLC-E"/>
    <property type="match status" value="1"/>
</dbReference>
<dbReference type="GO" id="GO:0005254">
    <property type="term" value="F:chloride channel activity"/>
    <property type="evidence" value="ECO:0007669"/>
    <property type="project" value="UniProtKB-KW"/>
</dbReference>
<reference evidence="13 14" key="1">
    <citation type="journal article" date="2017" name="Genome Announc.">
        <title>Complete Genome Sequences of Two Acetylene-Fermenting Pelobacter acetylenicus Strains.</title>
        <authorList>
            <person name="Sutton J.M."/>
            <person name="Baesman S.M."/>
            <person name="Fierst J.L."/>
            <person name="Poret-Peterson A.T."/>
            <person name="Oremland R.S."/>
            <person name="Dunlap D.S."/>
            <person name="Akob D.M."/>
        </authorList>
    </citation>
    <scope>NUCLEOTIDE SEQUENCE [LARGE SCALE GENOMIC DNA]</scope>
    <source>
        <strain evidence="13 14">DSM 3247</strain>
    </source>
</reference>
<evidence type="ECO:0000256" key="4">
    <source>
        <dbReference type="ARBA" id="ARBA00022989"/>
    </source>
</evidence>
<evidence type="ECO:0000256" key="7">
    <source>
        <dbReference type="ARBA" id="ARBA00023173"/>
    </source>
</evidence>
<dbReference type="InterPro" id="IPR046342">
    <property type="entry name" value="CBS_dom_sf"/>
</dbReference>
<feature type="domain" description="CBS" evidence="12">
    <location>
        <begin position="469"/>
        <end position="527"/>
    </location>
</feature>
<proteinExistence type="predicted"/>
<dbReference type="InterPro" id="IPR000644">
    <property type="entry name" value="CBS_dom"/>
</dbReference>
<dbReference type="InterPro" id="IPR014743">
    <property type="entry name" value="Cl-channel_core"/>
</dbReference>